<dbReference type="Proteomes" id="UP000792865">
    <property type="component" value="Chromosome"/>
</dbReference>
<evidence type="ECO:0000256" key="6">
    <source>
        <dbReference type="ARBA" id="ARBA00023295"/>
    </source>
</evidence>
<comment type="catalytic activity">
    <reaction evidence="1 7">
        <text>Hydrolysis of (1-&gt;4)-beta-linkages between N-acetylmuramic acid and N-acetyl-D-glucosamine residues in a peptidoglycan and between N-acetyl-D-glucosamine residues in chitodextrins.</text>
        <dbReference type="EC" id="3.2.1.17"/>
    </reaction>
</comment>
<comment type="similarity">
    <text evidence="7">Belongs to the glycosyl hydrolase 24 family.</text>
</comment>
<dbReference type="InterPro" id="IPR034690">
    <property type="entry name" value="Endolysin_T4_type"/>
</dbReference>
<keyword evidence="4 7" id="KW-0378">Hydrolase</keyword>
<dbReference type="GO" id="GO:0016998">
    <property type="term" value="P:cell wall macromolecule catabolic process"/>
    <property type="evidence" value="ECO:0007669"/>
    <property type="project" value="InterPro"/>
</dbReference>
<gene>
    <name evidence="8" type="ORF">CJJ18_09275</name>
</gene>
<protein>
    <recommendedName>
        <fullName evidence="7">Lysozyme</fullName>
        <ecNumber evidence="7">3.2.1.17</ecNumber>
    </recommendedName>
</protein>
<proteinExistence type="inferred from homology"/>
<dbReference type="Gene3D" id="1.10.530.40">
    <property type="match status" value="1"/>
</dbReference>
<dbReference type="CDD" id="cd00737">
    <property type="entry name" value="lyz_endolysin_autolysin"/>
    <property type="match status" value="1"/>
</dbReference>
<dbReference type="AlphaFoldDB" id="A0AAC9VLB7"/>
<evidence type="ECO:0000256" key="4">
    <source>
        <dbReference type="ARBA" id="ARBA00022801"/>
    </source>
</evidence>
<dbReference type="GO" id="GO:0003796">
    <property type="term" value="F:lysozyme activity"/>
    <property type="evidence" value="ECO:0007669"/>
    <property type="project" value="UniProtKB-EC"/>
</dbReference>
<dbReference type="SMR" id="A0AAC9VLB7"/>
<evidence type="ECO:0000256" key="1">
    <source>
        <dbReference type="ARBA" id="ARBA00000632"/>
    </source>
</evidence>
<dbReference type="HAMAP" id="MF_04110">
    <property type="entry name" value="ENDOLYSIN_T4"/>
    <property type="match status" value="1"/>
</dbReference>
<dbReference type="InterPro" id="IPR033907">
    <property type="entry name" value="Endolysin_autolysin"/>
</dbReference>
<dbReference type="EMBL" id="CP022932">
    <property type="protein sequence ID" value="ASV34117.1"/>
    <property type="molecule type" value="Genomic_DNA"/>
</dbReference>
<keyword evidence="6 7" id="KW-0326">Glycosidase</keyword>
<dbReference type="InterPro" id="IPR023346">
    <property type="entry name" value="Lysozyme-like_dom_sf"/>
</dbReference>
<dbReference type="InterPro" id="IPR002196">
    <property type="entry name" value="Glyco_hydro_24"/>
</dbReference>
<evidence type="ECO:0000256" key="3">
    <source>
        <dbReference type="ARBA" id="ARBA00022638"/>
    </source>
</evidence>
<dbReference type="GO" id="GO:0042742">
    <property type="term" value="P:defense response to bacterium"/>
    <property type="evidence" value="ECO:0007669"/>
    <property type="project" value="UniProtKB-KW"/>
</dbReference>
<accession>A0AAC9VLB7</accession>
<dbReference type="Pfam" id="PF00959">
    <property type="entry name" value="Phage_lysozyme"/>
    <property type="match status" value="1"/>
</dbReference>
<dbReference type="PANTHER" id="PTHR38107">
    <property type="match status" value="1"/>
</dbReference>
<dbReference type="InterPro" id="IPR023347">
    <property type="entry name" value="Lysozyme_dom_sf"/>
</dbReference>
<evidence type="ECO:0000256" key="7">
    <source>
        <dbReference type="RuleBase" id="RU003788"/>
    </source>
</evidence>
<dbReference type="GO" id="GO:0031640">
    <property type="term" value="P:killing of cells of another organism"/>
    <property type="evidence" value="ECO:0007669"/>
    <property type="project" value="UniProtKB-KW"/>
</dbReference>
<evidence type="ECO:0000256" key="2">
    <source>
        <dbReference type="ARBA" id="ARBA00022529"/>
    </source>
</evidence>
<name>A0AAC9VLB7_9ENTR</name>
<evidence type="ECO:0000313" key="9">
    <source>
        <dbReference type="Proteomes" id="UP000792865"/>
    </source>
</evidence>
<keyword evidence="2 7" id="KW-0929">Antimicrobial</keyword>
<evidence type="ECO:0000256" key="5">
    <source>
        <dbReference type="ARBA" id="ARBA00023200"/>
    </source>
</evidence>
<dbReference type="GO" id="GO:0009253">
    <property type="term" value="P:peptidoglycan catabolic process"/>
    <property type="evidence" value="ECO:0007669"/>
    <property type="project" value="InterPro"/>
</dbReference>
<reference evidence="8" key="1">
    <citation type="submission" date="2017-08" db="EMBL/GenBank/DDBJ databases">
        <title>Genome sequence of Candidatus Hamiltonella defensa from Acyrthosiphon pisum strain MI47.</title>
        <authorList>
            <person name="Patel V.A."/>
            <person name="Chevignon G."/>
            <person name="Russell J.A."/>
            <person name="Oliver K.M."/>
        </authorList>
    </citation>
    <scope>NUCLEOTIDE SEQUENCE</scope>
    <source>
        <strain evidence="8">MI47</strain>
    </source>
</reference>
<evidence type="ECO:0000313" key="8">
    <source>
        <dbReference type="EMBL" id="ASV34117.1"/>
    </source>
</evidence>
<organism evidence="8 9">
    <name type="scientific">Candidatus Williamhamiltonella defendens</name>
    <dbReference type="NCBI Taxonomy" id="138072"/>
    <lineage>
        <taxon>Bacteria</taxon>
        <taxon>Pseudomonadati</taxon>
        <taxon>Pseudomonadota</taxon>
        <taxon>Gammaproteobacteria</taxon>
        <taxon>Enterobacterales</taxon>
        <taxon>Enterobacteriaceae</taxon>
        <taxon>aphid secondary symbionts</taxon>
        <taxon>Candidatus Williamhamiltonella</taxon>
    </lineage>
</organism>
<dbReference type="EC" id="3.2.1.17" evidence="7"/>
<keyword evidence="3 7" id="KW-0081">Bacteriolytic enzyme</keyword>
<dbReference type="SUPFAM" id="SSF53955">
    <property type="entry name" value="Lysozyme-like"/>
    <property type="match status" value="1"/>
</dbReference>
<keyword evidence="5" id="KW-1035">Host cytoplasm</keyword>
<dbReference type="InterPro" id="IPR051018">
    <property type="entry name" value="Bacteriophage_GH24"/>
</dbReference>
<dbReference type="PANTHER" id="PTHR38107:SF3">
    <property type="entry name" value="LYSOZYME RRRD-RELATED"/>
    <property type="match status" value="1"/>
</dbReference>
<sequence length="146" mass="16330">MHISEKGLVLIKRYEGLRLKAYQCRAGRWTLGYGHTHNLNIGDVITQEQAEAFLREDIAQVTALLNTQIKVPLTQNQYDAICSLVFNIGMTAFTTSTLLKKLNVGDYSGASAEFMKWSKAKVNGKRTPLPGLIKRRQAEKALFESA</sequence>